<dbReference type="Gene3D" id="3.40.50.1820">
    <property type="entry name" value="alpha/beta hydrolase"/>
    <property type="match status" value="1"/>
</dbReference>
<dbReference type="EMBL" id="MHUB01000017">
    <property type="protein sequence ID" value="OHA70796.1"/>
    <property type="molecule type" value="Genomic_DNA"/>
</dbReference>
<dbReference type="PANTHER" id="PTHR43798">
    <property type="entry name" value="MONOACYLGLYCEROL LIPASE"/>
    <property type="match status" value="1"/>
</dbReference>
<dbReference type="SUPFAM" id="SSF53474">
    <property type="entry name" value="alpha/beta-Hydrolases"/>
    <property type="match status" value="1"/>
</dbReference>
<proteinExistence type="predicted"/>
<dbReference type="AlphaFoldDB" id="A0A1G2RD61"/>
<dbReference type="Pfam" id="PF00561">
    <property type="entry name" value="Abhydrolase_1"/>
    <property type="match status" value="1"/>
</dbReference>
<organism evidence="2 3">
    <name type="scientific">Candidatus Wildermuthbacteria bacterium RIFCSPHIGHO2_02_FULL_49_9</name>
    <dbReference type="NCBI Taxonomy" id="1802456"/>
    <lineage>
        <taxon>Bacteria</taxon>
        <taxon>Candidatus Wildermuthiibacteriota</taxon>
    </lineage>
</organism>
<dbReference type="InterPro" id="IPR000073">
    <property type="entry name" value="AB_hydrolase_1"/>
</dbReference>
<dbReference type="Proteomes" id="UP000178613">
    <property type="component" value="Unassembled WGS sequence"/>
</dbReference>
<evidence type="ECO:0000313" key="3">
    <source>
        <dbReference type="Proteomes" id="UP000178613"/>
    </source>
</evidence>
<sequence length="262" mass="29327">MQKSQVEEKRITINGIGINYKIAGKGPALLILHGWGRGSDSWEAVQVRLAQQGYRVLVPDLPGFGKTEAPKSVWGVKEYADFILQFAEMLRLHRFILFGHSFGGQVAVWFAAAHPEKLEKLILVAPAAIRKEPGPRENVIKYVAKAGSIVLSLIPSEKIQGFLRKVFTRIIGRSDYLEAGEIKRKIMQKVIREDLSELFSHISTNTLLLWGEKDRPVPIEDAYVIKRQLPNSSLKIIPGAGHRIHREAPEQVAAAVLLFLRA</sequence>
<dbReference type="GO" id="GO:0003824">
    <property type="term" value="F:catalytic activity"/>
    <property type="evidence" value="ECO:0007669"/>
    <property type="project" value="InterPro"/>
</dbReference>
<dbReference type="PRINTS" id="PR00111">
    <property type="entry name" value="ABHYDROLASE"/>
</dbReference>
<reference evidence="2 3" key="1">
    <citation type="journal article" date="2016" name="Nat. Commun.">
        <title>Thousands of microbial genomes shed light on interconnected biogeochemical processes in an aquifer system.</title>
        <authorList>
            <person name="Anantharaman K."/>
            <person name="Brown C.T."/>
            <person name="Hug L.A."/>
            <person name="Sharon I."/>
            <person name="Castelle C.J."/>
            <person name="Probst A.J."/>
            <person name="Thomas B.C."/>
            <person name="Singh A."/>
            <person name="Wilkins M.J."/>
            <person name="Karaoz U."/>
            <person name="Brodie E.L."/>
            <person name="Williams K.H."/>
            <person name="Hubbard S.S."/>
            <person name="Banfield J.F."/>
        </authorList>
    </citation>
    <scope>NUCLEOTIDE SEQUENCE [LARGE SCALE GENOMIC DNA]</scope>
</reference>
<dbReference type="InterPro" id="IPR029058">
    <property type="entry name" value="AB_hydrolase_fold"/>
</dbReference>
<dbReference type="PRINTS" id="PR00412">
    <property type="entry name" value="EPOXHYDRLASE"/>
</dbReference>
<name>A0A1G2RD61_9BACT</name>
<accession>A0A1G2RD61</accession>
<feature type="domain" description="AB hydrolase-1" evidence="1">
    <location>
        <begin position="27"/>
        <end position="138"/>
    </location>
</feature>
<comment type="caution">
    <text evidence="2">The sequence shown here is derived from an EMBL/GenBank/DDBJ whole genome shotgun (WGS) entry which is preliminary data.</text>
</comment>
<evidence type="ECO:0000313" key="2">
    <source>
        <dbReference type="EMBL" id="OHA70796.1"/>
    </source>
</evidence>
<gene>
    <name evidence="2" type="ORF">A3D64_01900</name>
</gene>
<dbReference type="InterPro" id="IPR050266">
    <property type="entry name" value="AB_hydrolase_sf"/>
</dbReference>
<evidence type="ECO:0000259" key="1">
    <source>
        <dbReference type="Pfam" id="PF00561"/>
    </source>
</evidence>
<dbReference type="InterPro" id="IPR000639">
    <property type="entry name" value="Epox_hydrolase-like"/>
</dbReference>
<protein>
    <recommendedName>
        <fullName evidence="1">AB hydrolase-1 domain-containing protein</fullName>
    </recommendedName>
</protein>